<dbReference type="AlphaFoldDB" id="A0A9N9KAX3"/>
<protein>
    <submittedName>
        <fullName evidence="2">26887_t:CDS:1</fullName>
    </submittedName>
</protein>
<gene>
    <name evidence="2" type="ORF">DERYTH_LOCUS27003</name>
</gene>
<keyword evidence="1" id="KW-0472">Membrane</keyword>
<dbReference type="Proteomes" id="UP000789405">
    <property type="component" value="Unassembled WGS sequence"/>
</dbReference>
<reference evidence="2" key="1">
    <citation type="submission" date="2021-06" db="EMBL/GenBank/DDBJ databases">
        <authorList>
            <person name="Kallberg Y."/>
            <person name="Tangrot J."/>
            <person name="Rosling A."/>
        </authorList>
    </citation>
    <scope>NUCLEOTIDE SEQUENCE</scope>
    <source>
        <strain evidence="2">MA453B</strain>
    </source>
</reference>
<comment type="caution">
    <text evidence="2">The sequence shown here is derived from an EMBL/GenBank/DDBJ whole genome shotgun (WGS) entry which is preliminary data.</text>
</comment>
<proteinExistence type="predicted"/>
<feature type="transmembrane region" description="Helical" evidence="1">
    <location>
        <begin position="32"/>
        <end position="50"/>
    </location>
</feature>
<organism evidence="2 3">
    <name type="scientific">Dentiscutata erythropus</name>
    <dbReference type="NCBI Taxonomy" id="1348616"/>
    <lineage>
        <taxon>Eukaryota</taxon>
        <taxon>Fungi</taxon>
        <taxon>Fungi incertae sedis</taxon>
        <taxon>Mucoromycota</taxon>
        <taxon>Glomeromycotina</taxon>
        <taxon>Glomeromycetes</taxon>
        <taxon>Diversisporales</taxon>
        <taxon>Gigasporaceae</taxon>
        <taxon>Dentiscutata</taxon>
    </lineage>
</organism>
<sequence length="65" mass="7686">PNFGRCWFCSALNWLLSYHMLVNNLAEKIQKALNIGVLALNWFLLHYMLVHNLAEKIQKSTKLWK</sequence>
<evidence type="ECO:0000313" key="2">
    <source>
        <dbReference type="EMBL" id="CAG8820716.1"/>
    </source>
</evidence>
<feature type="non-terminal residue" evidence="2">
    <location>
        <position position="65"/>
    </location>
</feature>
<keyword evidence="1" id="KW-1133">Transmembrane helix</keyword>
<accession>A0A9N9KAX3</accession>
<evidence type="ECO:0000313" key="3">
    <source>
        <dbReference type="Proteomes" id="UP000789405"/>
    </source>
</evidence>
<name>A0A9N9KAX3_9GLOM</name>
<feature type="non-terminal residue" evidence="2">
    <location>
        <position position="1"/>
    </location>
</feature>
<keyword evidence="3" id="KW-1185">Reference proteome</keyword>
<keyword evidence="1" id="KW-0812">Transmembrane</keyword>
<dbReference type="EMBL" id="CAJVPY010059706">
    <property type="protein sequence ID" value="CAG8820716.1"/>
    <property type="molecule type" value="Genomic_DNA"/>
</dbReference>
<evidence type="ECO:0000256" key="1">
    <source>
        <dbReference type="SAM" id="Phobius"/>
    </source>
</evidence>